<proteinExistence type="predicted"/>
<keyword evidence="3" id="KW-1185">Reference proteome</keyword>
<dbReference type="WBParaSite" id="ASIM_0000604301-mRNA-1">
    <property type="protein sequence ID" value="ASIM_0000604301-mRNA-1"/>
    <property type="gene ID" value="ASIM_0000604301"/>
</dbReference>
<organism evidence="4">
    <name type="scientific">Anisakis simplex</name>
    <name type="common">Herring worm</name>
    <dbReference type="NCBI Taxonomy" id="6269"/>
    <lineage>
        <taxon>Eukaryota</taxon>
        <taxon>Metazoa</taxon>
        <taxon>Ecdysozoa</taxon>
        <taxon>Nematoda</taxon>
        <taxon>Chromadorea</taxon>
        <taxon>Rhabditida</taxon>
        <taxon>Spirurina</taxon>
        <taxon>Ascaridomorpha</taxon>
        <taxon>Ascaridoidea</taxon>
        <taxon>Anisakidae</taxon>
        <taxon>Anisakis</taxon>
        <taxon>Anisakis simplex complex</taxon>
    </lineage>
</organism>
<evidence type="ECO:0000313" key="4">
    <source>
        <dbReference type="WBParaSite" id="ASIM_0000604301-mRNA-1"/>
    </source>
</evidence>
<sequence length="90" mass="10251">MKTILDDPEDFFKNGGWNFLAADSDNEDEEEDEESEEAWTPSEEESEGEDEDEDEEESGEETTESGELDACWVYVFGGCFVVFYVFTSGF</sequence>
<reference evidence="2 3" key="2">
    <citation type="submission" date="2018-11" db="EMBL/GenBank/DDBJ databases">
        <authorList>
            <consortium name="Pathogen Informatics"/>
        </authorList>
    </citation>
    <scope>NUCLEOTIDE SEQUENCE [LARGE SCALE GENOMIC DNA]</scope>
</reference>
<accession>A0A0M3JEJ7</accession>
<feature type="compositionally biased region" description="Acidic residues" evidence="1">
    <location>
        <begin position="24"/>
        <end position="67"/>
    </location>
</feature>
<reference evidence="4" key="1">
    <citation type="submission" date="2017-02" db="UniProtKB">
        <authorList>
            <consortium name="WormBaseParasite"/>
        </authorList>
    </citation>
    <scope>IDENTIFICATION</scope>
</reference>
<gene>
    <name evidence="2" type="ORF">ASIM_LOCUS5825</name>
</gene>
<evidence type="ECO:0000256" key="1">
    <source>
        <dbReference type="SAM" id="MobiDB-lite"/>
    </source>
</evidence>
<evidence type="ECO:0000313" key="2">
    <source>
        <dbReference type="EMBL" id="VDK26128.1"/>
    </source>
</evidence>
<protein>
    <submittedName>
        <fullName evidence="4">FACT complex subunit</fullName>
    </submittedName>
</protein>
<evidence type="ECO:0000313" key="3">
    <source>
        <dbReference type="Proteomes" id="UP000267096"/>
    </source>
</evidence>
<dbReference type="AlphaFoldDB" id="A0A0M3JEJ7"/>
<name>A0A0M3JEJ7_ANISI</name>
<dbReference type="Proteomes" id="UP000267096">
    <property type="component" value="Unassembled WGS sequence"/>
</dbReference>
<feature type="region of interest" description="Disordered" evidence="1">
    <location>
        <begin position="15"/>
        <end position="67"/>
    </location>
</feature>
<dbReference type="EMBL" id="UYRR01011867">
    <property type="protein sequence ID" value="VDK26128.1"/>
    <property type="molecule type" value="Genomic_DNA"/>
</dbReference>